<evidence type="ECO:0000259" key="2">
    <source>
        <dbReference type="Pfam" id="PF07944"/>
    </source>
</evidence>
<dbReference type="PROSITE" id="PS51318">
    <property type="entry name" value="TAT"/>
    <property type="match status" value="1"/>
</dbReference>
<evidence type="ECO:0000313" key="4">
    <source>
        <dbReference type="EMBL" id="MFC0527753.1"/>
    </source>
</evidence>
<protein>
    <submittedName>
        <fullName evidence="4">Beta-L-arabinofuranosidase domain-containing protein</fullName>
    </submittedName>
</protein>
<evidence type="ECO:0000259" key="3">
    <source>
        <dbReference type="Pfam" id="PF20736"/>
    </source>
</evidence>
<dbReference type="InterPro" id="IPR006311">
    <property type="entry name" value="TAT_signal"/>
</dbReference>
<organism evidence="4 5">
    <name type="scientific">Phytohabitans kaempferiae</name>
    <dbReference type="NCBI Taxonomy" id="1620943"/>
    <lineage>
        <taxon>Bacteria</taxon>
        <taxon>Bacillati</taxon>
        <taxon>Actinomycetota</taxon>
        <taxon>Actinomycetes</taxon>
        <taxon>Micromonosporales</taxon>
        <taxon>Micromonosporaceae</taxon>
    </lineage>
</organism>
<dbReference type="Proteomes" id="UP001589867">
    <property type="component" value="Unassembled WGS sequence"/>
</dbReference>
<dbReference type="PANTHER" id="PTHR31151">
    <property type="entry name" value="PROLINE-TRNA LIGASE (DUF1680)"/>
    <property type="match status" value="1"/>
</dbReference>
<proteinExistence type="predicted"/>
<evidence type="ECO:0000256" key="1">
    <source>
        <dbReference type="SAM" id="SignalP"/>
    </source>
</evidence>
<accession>A0ABV6LZ85</accession>
<dbReference type="PANTHER" id="PTHR31151:SF0">
    <property type="entry name" value="PROLINE-TRNA LIGASE (DUF1680)"/>
    <property type="match status" value="1"/>
</dbReference>
<dbReference type="InterPro" id="IPR049046">
    <property type="entry name" value="Beta-AFase-like_GH127_middle"/>
</dbReference>
<keyword evidence="1" id="KW-0732">Signal</keyword>
<evidence type="ECO:0000313" key="5">
    <source>
        <dbReference type="Proteomes" id="UP001589867"/>
    </source>
</evidence>
<reference evidence="4 5" key="1">
    <citation type="submission" date="2024-09" db="EMBL/GenBank/DDBJ databases">
        <authorList>
            <person name="Sun Q."/>
            <person name="Mori K."/>
        </authorList>
    </citation>
    <scope>NUCLEOTIDE SEQUENCE [LARGE SCALE GENOMIC DNA]</scope>
    <source>
        <strain evidence="4 5">TBRC 3947</strain>
    </source>
</reference>
<dbReference type="EMBL" id="JBHLUH010000009">
    <property type="protein sequence ID" value="MFC0527753.1"/>
    <property type="molecule type" value="Genomic_DNA"/>
</dbReference>
<dbReference type="Pfam" id="PF07944">
    <property type="entry name" value="Beta-AFase-like_GH127_cat"/>
    <property type="match status" value="1"/>
</dbReference>
<gene>
    <name evidence="4" type="ORF">ACFFIA_08775</name>
</gene>
<dbReference type="Gene3D" id="2.60.120.200">
    <property type="match status" value="1"/>
</dbReference>
<dbReference type="InterPro" id="IPR008928">
    <property type="entry name" value="6-hairpin_glycosidase_sf"/>
</dbReference>
<dbReference type="Pfam" id="PF13385">
    <property type="entry name" value="Laminin_G_3"/>
    <property type="match status" value="1"/>
</dbReference>
<keyword evidence="5" id="KW-1185">Reference proteome</keyword>
<dbReference type="Pfam" id="PF20736">
    <property type="entry name" value="Glyco_hydro127M"/>
    <property type="match status" value="1"/>
</dbReference>
<feature type="chain" id="PRO_5046005194" evidence="1">
    <location>
        <begin position="33"/>
        <end position="826"/>
    </location>
</feature>
<sequence length="826" mass="88284">MSLSRRTVLRTSVAGAAAAAGLTALRATPAAAAARADIGVSAYPFPLSAVTLLAGPFQANTGRTHSYLSFLDADRLLHMFRLNVGLPSSAAAMGGWETPTTELRGHSTGHVLTALAQGYANGGPAAFKTKGDYLVAELAKCQDRATAAGFNTGYLSAYPESFIDRVEARQSVWAPYYTLHKIMAGLLDMHLLAGNAQALTVLTRMAAWVKFRNDRLTLTQRQNMLDTEFGGMNEVLTNLYQLTADPNHLTAAQHFDHAEVFDPLASNVDALNNYHANTQIPKVLGAIREYHATGTTRYRDIAVNFWDIVTGRHSYAIGGNSNGEYFKAPNRIASELSDTTCECCNTYNMLKLTRQLFFTNPARTDYMDYYEKALYNHILGAQNPSSSHGFHCYYVPLRPGGIKTYSNDYNNWTCCHGTGMESNTKYADSIYFHSGDVLHVNLFIASVLTWPGRGITVRQETSYPEVPSTRLTVTGSGPLTMRIRIPSWTSGAQIRVNGTLQSGSVTPGSYTSITRTWTSGDVVDVTLPMSLVRESTPDNAAVQAVKYGPIVLSGAYGTNNLSTMPTLNPATIAATSTPLQFTATASTGAVTLLPFYKMHGQRYTVYWNVNTTPPPAPFVAHYRFDETSGTSAADATGNGRTATLASGAGWIAGRTGNAVNLNGTGAYVSLPAGILAGATACTVATWVRLDTVANWARLFDLGSGATANMFLVPRSGSGTARFAITTSGSGGEQRINGPAALPSGAWTHVAVTLSGSVGVLYVNGAEVARNSALTLRPADLGSTTQNWIGRSQYGSDPYLDGAVDGFRLYSRVLTAAEVADLHATGL</sequence>
<feature type="domain" description="Non-reducing end beta-L-arabinofuranosidase-like GH127 middle" evidence="3">
    <location>
        <begin position="438"/>
        <end position="529"/>
    </location>
</feature>
<dbReference type="SUPFAM" id="SSF48208">
    <property type="entry name" value="Six-hairpin glycosidases"/>
    <property type="match status" value="1"/>
</dbReference>
<dbReference type="SUPFAM" id="SSF49899">
    <property type="entry name" value="Concanavalin A-like lectins/glucanases"/>
    <property type="match status" value="1"/>
</dbReference>
<dbReference type="InterPro" id="IPR013320">
    <property type="entry name" value="ConA-like_dom_sf"/>
</dbReference>
<feature type="signal peptide" evidence="1">
    <location>
        <begin position="1"/>
        <end position="32"/>
    </location>
</feature>
<feature type="domain" description="Non-reducing end beta-L-arabinofuranosidase-like GH127 catalytic" evidence="2">
    <location>
        <begin position="49"/>
        <end position="427"/>
    </location>
</feature>
<dbReference type="RefSeq" id="WP_377248265.1">
    <property type="nucleotide sequence ID" value="NZ_JBHLUH010000009.1"/>
</dbReference>
<dbReference type="InterPro" id="IPR012878">
    <property type="entry name" value="Beta-AFase-like_GH127_cat"/>
</dbReference>
<name>A0ABV6LZ85_9ACTN</name>
<comment type="caution">
    <text evidence="4">The sequence shown here is derived from an EMBL/GenBank/DDBJ whole genome shotgun (WGS) entry which is preliminary data.</text>
</comment>